<dbReference type="SUPFAM" id="SSF141488">
    <property type="entry name" value="YdhA-like"/>
    <property type="match status" value="1"/>
</dbReference>
<keyword evidence="1 5" id="KW-0732">Signal</keyword>
<evidence type="ECO:0000256" key="1">
    <source>
        <dbReference type="ARBA" id="ARBA00022729"/>
    </source>
</evidence>
<dbReference type="Pfam" id="PF09864">
    <property type="entry name" value="MliC"/>
    <property type="match status" value="1"/>
</dbReference>
<comment type="caution">
    <text evidence="7">The sequence shown here is derived from an EMBL/GenBank/DDBJ whole genome shotgun (WGS) entry which is preliminary data.</text>
</comment>
<feature type="chain" id="PRO_5045720893" evidence="5">
    <location>
        <begin position="26"/>
        <end position="108"/>
    </location>
</feature>
<dbReference type="InterPro" id="IPR036328">
    <property type="entry name" value="MliC_sf"/>
</dbReference>
<evidence type="ECO:0000256" key="4">
    <source>
        <dbReference type="ARBA" id="ARBA00023288"/>
    </source>
</evidence>
<evidence type="ECO:0000256" key="5">
    <source>
        <dbReference type="SAM" id="SignalP"/>
    </source>
</evidence>
<proteinExistence type="predicted"/>
<reference evidence="7 8" key="1">
    <citation type="submission" date="2022-02" db="EMBL/GenBank/DDBJ databases">
        <authorList>
            <person name="Zhuang L."/>
        </authorList>
    </citation>
    <scope>NUCLEOTIDE SEQUENCE [LARGE SCALE GENOMIC DNA]</scope>
    <source>
        <strain evidence="7 8">C32</strain>
    </source>
</reference>
<dbReference type="RefSeq" id="WP_238896807.1">
    <property type="nucleotide sequence ID" value="NZ_JAKOGG010000008.1"/>
</dbReference>
<evidence type="ECO:0000259" key="6">
    <source>
        <dbReference type="Pfam" id="PF09864"/>
    </source>
</evidence>
<dbReference type="PROSITE" id="PS51257">
    <property type="entry name" value="PROKAR_LIPOPROTEIN"/>
    <property type="match status" value="1"/>
</dbReference>
<evidence type="ECO:0000313" key="7">
    <source>
        <dbReference type="EMBL" id="MCS4557329.1"/>
    </source>
</evidence>
<dbReference type="InterPro" id="IPR018660">
    <property type="entry name" value="MliC"/>
</dbReference>
<keyword evidence="8" id="KW-1185">Reference proteome</keyword>
<keyword evidence="3" id="KW-0564">Palmitate</keyword>
<keyword evidence="2" id="KW-0472">Membrane</keyword>
<evidence type="ECO:0000256" key="2">
    <source>
        <dbReference type="ARBA" id="ARBA00023136"/>
    </source>
</evidence>
<organism evidence="7 8">
    <name type="scientific">Shewanella electrica</name>
    <dbReference type="NCBI Taxonomy" id="515560"/>
    <lineage>
        <taxon>Bacteria</taxon>
        <taxon>Pseudomonadati</taxon>
        <taxon>Pseudomonadota</taxon>
        <taxon>Gammaproteobacteria</taxon>
        <taxon>Alteromonadales</taxon>
        <taxon>Shewanellaceae</taxon>
        <taxon>Shewanella</taxon>
    </lineage>
</organism>
<dbReference type="Proteomes" id="UP001201549">
    <property type="component" value="Unassembled WGS sequence"/>
</dbReference>
<keyword evidence="4" id="KW-0449">Lipoprotein</keyword>
<reference evidence="8" key="2">
    <citation type="submission" date="2023-07" db="EMBL/GenBank/DDBJ databases">
        <title>Shewanella mangrovi sp. nov., an acetaldehyde- degrading bacterium isolated from mangrove sediment.</title>
        <authorList>
            <person name="Liu Y."/>
        </authorList>
    </citation>
    <scope>NUCLEOTIDE SEQUENCE [LARGE SCALE GENOMIC DNA]</scope>
    <source>
        <strain evidence="8">C32</strain>
    </source>
</reference>
<sequence>MMRNLTSLVLSATPFLLLTGCQQLAPQSSSSAPATQFVCRNGESFLVKFDNQQQQAIIHYRDQTITLPQQPTGSGFRYANDTQEIRGKGNQLTASFAPEQQLNCVAYP</sequence>
<feature type="signal peptide" evidence="5">
    <location>
        <begin position="1"/>
        <end position="25"/>
    </location>
</feature>
<accession>A0ABT2FQ48</accession>
<evidence type="ECO:0000256" key="3">
    <source>
        <dbReference type="ARBA" id="ARBA00023139"/>
    </source>
</evidence>
<feature type="domain" description="C-type lysozyme inhibitor" evidence="6">
    <location>
        <begin position="37"/>
        <end position="91"/>
    </location>
</feature>
<dbReference type="Gene3D" id="2.40.128.200">
    <property type="match status" value="1"/>
</dbReference>
<evidence type="ECO:0000313" key="8">
    <source>
        <dbReference type="Proteomes" id="UP001201549"/>
    </source>
</evidence>
<gene>
    <name evidence="7" type="ORF">L9G74_12825</name>
</gene>
<dbReference type="EMBL" id="JAKOGG010000008">
    <property type="protein sequence ID" value="MCS4557329.1"/>
    <property type="molecule type" value="Genomic_DNA"/>
</dbReference>
<name>A0ABT2FQ48_9GAMM</name>
<protein>
    <submittedName>
        <fullName evidence="7">MliC family protein</fullName>
    </submittedName>
</protein>